<gene>
    <name evidence="8" type="primary">dapF</name>
    <name evidence="10" type="ORF">C7384_10849</name>
</gene>
<dbReference type="GO" id="GO:0009089">
    <property type="term" value="P:lysine biosynthetic process via diaminopimelate"/>
    <property type="evidence" value="ECO:0007669"/>
    <property type="project" value="UniProtKB-UniRule"/>
</dbReference>
<keyword evidence="8" id="KW-0963">Cytoplasm</keyword>
<keyword evidence="6 8" id="KW-0413">Isomerase</keyword>
<dbReference type="NCBIfam" id="TIGR00652">
    <property type="entry name" value="DapF"/>
    <property type="match status" value="1"/>
</dbReference>
<dbReference type="AlphaFoldDB" id="A0A2U1D662"/>
<feature type="site" description="Could be important to modulate the pK values of the two catalytic cysteine residues" evidence="8">
    <location>
        <position position="222"/>
    </location>
</feature>
<accession>A0A2U1D662</accession>
<dbReference type="SUPFAM" id="SSF54506">
    <property type="entry name" value="Diaminopimelate epimerase-like"/>
    <property type="match status" value="2"/>
</dbReference>
<name>A0A2U1D662_9LACO</name>
<feature type="active site" description="Proton donor" evidence="8">
    <location>
        <position position="79"/>
    </location>
</feature>
<evidence type="ECO:0000256" key="1">
    <source>
        <dbReference type="ARBA" id="ARBA00005196"/>
    </source>
</evidence>
<organism evidence="10 11">
    <name type="scientific">Convivina intestini</name>
    <dbReference type="NCBI Taxonomy" id="1505726"/>
    <lineage>
        <taxon>Bacteria</taxon>
        <taxon>Bacillati</taxon>
        <taxon>Bacillota</taxon>
        <taxon>Bacilli</taxon>
        <taxon>Lactobacillales</taxon>
        <taxon>Lactobacillaceae</taxon>
        <taxon>Convivina</taxon>
    </lineage>
</organism>
<keyword evidence="5 8" id="KW-0457">Lysine biosynthesis</keyword>
<comment type="subcellular location">
    <subcellularLocation>
        <location evidence="8">Cytoplasm</location>
    </subcellularLocation>
</comment>
<comment type="catalytic activity">
    <reaction evidence="7 8">
        <text>(2S,6S)-2,6-diaminopimelate = meso-2,6-diaminopimelate</text>
        <dbReference type="Rhea" id="RHEA:15393"/>
        <dbReference type="ChEBI" id="CHEBI:57609"/>
        <dbReference type="ChEBI" id="CHEBI:57791"/>
        <dbReference type="EC" id="5.1.1.7"/>
    </reaction>
</comment>
<dbReference type="Pfam" id="PF01678">
    <property type="entry name" value="DAP_epimerase"/>
    <property type="match status" value="2"/>
</dbReference>
<feature type="site" description="Could be important to modulate the pK values of the two catalytic cysteine residues" evidence="8">
    <location>
        <position position="170"/>
    </location>
</feature>
<keyword evidence="11" id="KW-1185">Reference proteome</keyword>
<sequence length="328" mass="36154">MAELTRVHGSENQFFILDQTSLNQALSEEELTQLALNYCQKDANWPGADGILVVESATHPGPIGRMVVVNADGSRASMCGNGLRCVGRYLAEKYNQTEFTVETPAADLRVSRKDDLAPEVQAFSVEISPVSYERTALPFDKLGKDEIINEYLPELSNRLLFTALAVPNPHLVSFVKDEEDLNQTLGDLGQKLNQTNPYFPDGVNVNFAKILGPNRLFVRTYERGVGFTNACGTGMSATSLAFAQNYPDLVDTQQPIEVFNPGGMVKTIVHPNEPQQWIELVGNATFTAKISLDEALLHSGQLQPDQLTITPTTEEDAYLNFVNSLNRD</sequence>
<evidence type="ECO:0000313" key="10">
    <source>
        <dbReference type="EMBL" id="PVY83173.1"/>
    </source>
</evidence>
<evidence type="ECO:0000256" key="4">
    <source>
        <dbReference type="ARBA" id="ARBA00022605"/>
    </source>
</evidence>
<evidence type="ECO:0000313" key="11">
    <source>
        <dbReference type="Proteomes" id="UP000245433"/>
    </source>
</evidence>
<reference evidence="10 11" key="1">
    <citation type="submission" date="2018-04" db="EMBL/GenBank/DDBJ databases">
        <title>Genomic Encyclopedia of Type Strains, Phase IV (KMG-IV): sequencing the most valuable type-strain genomes for metagenomic binning, comparative biology and taxonomic classification.</title>
        <authorList>
            <person name="Goeker M."/>
        </authorList>
    </citation>
    <scope>NUCLEOTIDE SEQUENCE [LARGE SCALE GENOMIC DNA]</scope>
    <source>
        <strain evidence="10 11">DSM 28795</strain>
    </source>
</reference>
<proteinExistence type="inferred from homology"/>
<dbReference type="PANTHER" id="PTHR31689">
    <property type="entry name" value="DIAMINOPIMELATE EPIMERASE, CHLOROPLASTIC"/>
    <property type="match status" value="1"/>
</dbReference>
<feature type="binding site" evidence="8">
    <location>
        <position position="70"/>
    </location>
    <ligand>
        <name>substrate</name>
    </ligand>
</feature>
<keyword evidence="4 8" id="KW-0028">Amino-acid biosynthesis</keyword>
<dbReference type="InterPro" id="IPR001653">
    <property type="entry name" value="DAP_epimerase_DapF"/>
</dbReference>
<feature type="active site" evidence="9">
    <location>
        <position position="79"/>
    </location>
</feature>
<dbReference type="UniPathway" id="UPA00034">
    <property type="reaction ID" value="UER00025"/>
</dbReference>
<feature type="active site" description="Proton acceptor" evidence="8">
    <location>
        <position position="231"/>
    </location>
</feature>
<comment type="caution">
    <text evidence="8">Lacks conserved residue(s) required for the propagation of feature annotation.</text>
</comment>
<dbReference type="Proteomes" id="UP000245433">
    <property type="component" value="Unassembled WGS sequence"/>
</dbReference>
<evidence type="ECO:0000256" key="6">
    <source>
        <dbReference type="ARBA" id="ARBA00023235"/>
    </source>
</evidence>
<dbReference type="InterPro" id="IPR018510">
    <property type="entry name" value="DAP_epimerase_AS"/>
</dbReference>
<dbReference type="PROSITE" id="PS01326">
    <property type="entry name" value="DAP_EPIMERASE"/>
    <property type="match status" value="1"/>
</dbReference>
<protein>
    <recommendedName>
        <fullName evidence="3 8">Diaminopimelate epimerase</fullName>
        <shortName evidence="8">DAP epimerase</shortName>
        <ecNumber evidence="3 8">5.1.1.7</ecNumber>
    </recommendedName>
    <alternativeName>
        <fullName evidence="8">PLP-independent amino acid racemase</fullName>
    </alternativeName>
</protein>
<evidence type="ECO:0000256" key="8">
    <source>
        <dbReference type="HAMAP-Rule" id="MF_00197"/>
    </source>
</evidence>
<evidence type="ECO:0000256" key="3">
    <source>
        <dbReference type="ARBA" id="ARBA00013080"/>
    </source>
</evidence>
<dbReference type="Gene3D" id="3.10.310.10">
    <property type="entry name" value="Diaminopimelate Epimerase, Chain A, domain 1"/>
    <property type="match status" value="2"/>
</dbReference>
<evidence type="ECO:0000256" key="9">
    <source>
        <dbReference type="PROSITE-ProRule" id="PRU10125"/>
    </source>
</evidence>
<feature type="binding site" evidence="8">
    <location>
        <begin position="222"/>
        <end position="223"/>
    </location>
    <ligand>
        <name>substrate</name>
    </ligand>
</feature>
<dbReference type="GO" id="GO:0005829">
    <property type="term" value="C:cytosol"/>
    <property type="evidence" value="ECO:0007669"/>
    <property type="project" value="TreeGrafter"/>
</dbReference>
<evidence type="ECO:0000256" key="5">
    <source>
        <dbReference type="ARBA" id="ARBA00023154"/>
    </source>
</evidence>
<dbReference type="EC" id="5.1.1.7" evidence="3 8"/>
<dbReference type="HAMAP" id="MF_00197">
    <property type="entry name" value="DAP_epimerase"/>
    <property type="match status" value="1"/>
</dbReference>
<comment type="similarity">
    <text evidence="2 8">Belongs to the diaminopimelate epimerase family.</text>
</comment>
<feature type="binding site" evidence="8">
    <location>
        <position position="204"/>
    </location>
    <ligand>
        <name>substrate</name>
    </ligand>
</feature>
<dbReference type="RefSeq" id="WP_089939252.1">
    <property type="nucleotide sequence ID" value="NZ_CAKOEX010000008.1"/>
</dbReference>
<comment type="subunit">
    <text evidence="8">Homodimer.</text>
</comment>
<evidence type="ECO:0000256" key="7">
    <source>
        <dbReference type="ARBA" id="ARBA00051712"/>
    </source>
</evidence>
<feature type="binding site" evidence="8">
    <location>
        <position position="168"/>
    </location>
    <ligand>
        <name>substrate</name>
    </ligand>
</feature>
<comment type="caution">
    <text evidence="10">The sequence shown here is derived from an EMBL/GenBank/DDBJ whole genome shotgun (WGS) entry which is preliminary data.</text>
</comment>
<comment type="function">
    <text evidence="8">Catalyzes the stereoinversion of LL-2,6-diaminopimelate (L,L-DAP) to meso-diaminopimelate (meso-DAP), a precursor of L-lysine and an essential component of the bacterial peptidoglycan.</text>
</comment>
<dbReference type="EMBL" id="QEKT01000008">
    <property type="protein sequence ID" value="PVY83173.1"/>
    <property type="molecule type" value="Genomic_DNA"/>
</dbReference>
<dbReference type="OrthoDB" id="9805408at2"/>
<comment type="pathway">
    <text evidence="1 8">Amino-acid biosynthesis; L-lysine biosynthesis via DAP pathway; DL-2,6-diaminopimelate from LL-2,6-diaminopimelate: step 1/1.</text>
</comment>
<evidence type="ECO:0000256" key="2">
    <source>
        <dbReference type="ARBA" id="ARBA00010219"/>
    </source>
</evidence>
<feature type="binding site" evidence="8">
    <location>
        <position position="12"/>
    </location>
    <ligand>
        <name>substrate</name>
    </ligand>
</feature>
<dbReference type="PANTHER" id="PTHR31689:SF0">
    <property type="entry name" value="DIAMINOPIMELATE EPIMERASE"/>
    <property type="match status" value="1"/>
</dbReference>
<feature type="binding site" evidence="8">
    <location>
        <begin position="232"/>
        <end position="233"/>
    </location>
    <ligand>
        <name>substrate</name>
    </ligand>
</feature>
<feature type="binding site" evidence="8">
    <location>
        <begin position="80"/>
        <end position="81"/>
    </location>
    <ligand>
        <name>substrate</name>
    </ligand>
</feature>
<dbReference type="GO" id="GO:0008837">
    <property type="term" value="F:diaminopimelate epimerase activity"/>
    <property type="evidence" value="ECO:0007669"/>
    <property type="project" value="UniProtKB-UniRule"/>
</dbReference>